<evidence type="ECO:0000313" key="6">
    <source>
        <dbReference type="EMBL" id="EOH92473.1"/>
    </source>
</evidence>
<keyword evidence="3" id="KW-0238">DNA-binding</keyword>
<keyword evidence="7" id="KW-1185">Reference proteome</keyword>
<dbReference type="SUPFAM" id="SSF56349">
    <property type="entry name" value="DNA breaking-rejoining enzymes"/>
    <property type="match status" value="1"/>
</dbReference>
<dbReference type="PANTHER" id="PTHR30349">
    <property type="entry name" value="PHAGE INTEGRASE-RELATED"/>
    <property type="match status" value="1"/>
</dbReference>
<dbReference type="PROSITE" id="PS51898">
    <property type="entry name" value="TYR_RECOMBINASE"/>
    <property type="match status" value="1"/>
</dbReference>
<dbReference type="OrthoDB" id="9785687at2"/>
<dbReference type="InterPro" id="IPR050090">
    <property type="entry name" value="Tyrosine_recombinase_XerCD"/>
</dbReference>
<keyword evidence="2" id="KW-0229">DNA integration</keyword>
<dbReference type="Proteomes" id="UP000013782">
    <property type="component" value="Unassembled WGS sequence"/>
</dbReference>
<evidence type="ECO:0000256" key="2">
    <source>
        <dbReference type="ARBA" id="ARBA00022908"/>
    </source>
</evidence>
<dbReference type="AlphaFoldDB" id="R2QB85"/>
<evidence type="ECO:0000256" key="1">
    <source>
        <dbReference type="ARBA" id="ARBA00008857"/>
    </source>
</evidence>
<dbReference type="CDD" id="cd01189">
    <property type="entry name" value="INT_ICEBs1_C_like"/>
    <property type="match status" value="1"/>
</dbReference>
<evidence type="ECO:0000313" key="7">
    <source>
        <dbReference type="Proteomes" id="UP000013782"/>
    </source>
</evidence>
<organism evidence="6 7">
    <name type="scientific">Enterococcus pallens ATCC BAA-351</name>
    <dbReference type="NCBI Taxonomy" id="1158607"/>
    <lineage>
        <taxon>Bacteria</taxon>
        <taxon>Bacillati</taxon>
        <taxon>Bacillota</taxon>
        <taxon>Bacilli</taxon>
        <taxon>Lactobacillales</taxon>
        <taxon>Enterococcaceae</taxon>
        <taxon>Enterococcus</taxon>
    </lineage>
</organism>
<protein>
    <recommendedName>
        <fullName evidence="5">Tyr recombinase domain-containing protein</fullName>
    </recommendedName>
</protein>
<dbReference type="GO" id="GO:0006310">
    <property type="term" value="P:DNA recombination"/>
    <property type="evidence" value="ECO:0007669"/>
    <property type="project" value="UniProtKB-KW"/>
</dbReference>
<comment type="similarity">
    <text evidence="1">Belongs to the 'phage' integrase family.</text>
</comment>
<dbReference type="GO" id="GO:0015074">
    <property type="term" value="P:DNA integration"/>
    <property type="evidence" value="ECO:0007669"/>
    <property type="project" value="UniProtKB-KW"/>
</dbReference>
<gene>
    <name evidence="6" type="ORF">UAU_02925</name>
</gene>
<dbReference type="InterPro" id="IPR011010">
    <property type="entry name" value="DNA_brk_join_enz"/>
</dbReference>
<dbReference type="Gene3D" id="1.10.150.130">
    <property type="match status" value="1"/>
</dbReference>
<sequence>MRRGENIYKRKDKRWEGRYAVGKKANGRKKYRSVYGKTLQEVRKKLYPLKLKYQILQEVQGSSCISLQEWGMIWLRDLQAEIKPSTYANYEHKLTHYVLSVIGEYGMNELNEEIGGTLLQSLQQRRLKASTIKVIFRITNQCLNYAIEKQQLNVNPFSRIKLPKVKKAENQALSKQAQKDLEKTALAEANGKGLSVLMALHAGLRIGETAALTWNDVDFERNLICVKSTLQRISGIFGSKKTKLIHASSKTAASIRVIPMSQTLRKVLLEHKIKSEGNYVLSTNLKPSEPRLLTYHFHRIRKKAKLPDIHFHQLRHTFATRCIESKGDIKSVSYLMGHSSVKLTLDTYTDSLLDQRIQVVEQMEEAIR</sequence>
<dbReference type="InterPro" id="IPR004107">
    <property type="entry name" value="Integrase_SAM-like_N"/>
</dbReference>
<dbReference type="GO" id="GO:0003677">
    <property type="term" value="F:DNA binding"/>
    <property type="evidence" value="ECO:0007669"/>
    <property type="project" value="UniProtKB-KW"/>
</dbReference>
<keyword evidence="4" id="KW-0233">DNA recombination</keyword>
<dbReference type="InterPro" id="IPR013762">
    <property type="entry name" value="Integrase-like_cat_sf"/>
</dbReference>
<dbReference type="InterPro" id="IPR010998">
    <property type="entry name" value="Integrase_recombinase_N"/>
</dbReference>
<name>R2QB85_9ENTE</name>
<dbReference type="Pfam" id="PF00589">
    <property type="entry name" value="Phage_integrase"/>
    <property type="match status" value="1"/>
</dbReference>
<feature type="domain" description="Tyr recombinase" evidence="5">
    <location>
        <begin position="172"/>
        <end position="362"/>
    </location>
</feature>
<dbReference type="HOGENOM" id="CLU_027562_17_1_9"/>
<dbReference type="Gene3D" id="1.10.443.10">
    <property type="entry name" value="Intergrase catalytic core"/>
    <property type="match status" value="1"/>
</dbReference>
<accession>R2QB85</accession>
<dbReference type="Pfam" id="PF14659">
    <property type="entry name" value="Phage_int_SAM_3"/>
    <property type="match status" value="1"/>
</dbReference>
<dbReference type="InterPro" id="IPR002104">
    <property type="entry name" value="Integrase_catalytic"/>
</dbReference>
<dbReference type="EMBL" id="AJAQ01000026">
    <property type="protein sequence ID" value="EOH92473.1"/>
    <property type="molecule type" value="Genomic_DNA"/>
</dbReference>
<reference evidence="6 7" key="1">
    <citation type="submission" date="2013-02" db="EMBL/GenBank/DDBJ databases">
        <title>The Genome Sequence of Enterococcus pallens BAA-351.</title>
        <authorList>
            <consortium name="The Broad Institute Genome Sequencing Platform"/>
            <consortium name="The Broad Institute Genome Sequencing Center for Infectious Disease"/>
            <person name="Earl A.M."/>
            <person name="Gilmore M.S."/>
            <person name="Lebreton F."/>
            <person name="Walker B."/>
            <person name="Young S.K."/>
            <person name="Zeng Q."/>
            <person name="Gargeya S."/>
            <person name="Fitzgerald M."/>
            <person name="Haas B."/>
            <person name="Abouelleil A."/>
            <person name="Alvarado L."/>
            <person name="Arachchi H.M."/>
            <person name="Berlin A.M."/>
            <person name="Chapman S.B."/>
            <person name="Dewar J."/>
            <person name="Goldberg J."/>
            <person name="Griggs A."/>
            <person name="Gujja S."/>
            <person name="Hansen M."/>
            <person name="Howarth C."/>
            <person name="Imamovic A."/>
            <person name="Larimer J."/>
            <person name="McCowan C."/>
            <person name="Murphy C."/>
            <person name="Neiman D."/>
            <person name="Pearson M."/>
            <person name="Priest M."/>
            <person name="Roberts A."/>
            <person name="Saif S."/>
            <person name="Shea T."/>
            <person name="Sisk P."/>
            <person name="Sykes S."/>
            <person name="Wortman J."/>
            <person name="Nusbaum C."/>
            <person name="Birren B."/>
        </authorList>
    </citation>
    <scope>NUCLEOTIDE SEQUENCE [LARGE SCALE GENOMIC DNA]</scope>
    <source>
        <strain evidence="6 7">ATCC BAA-351</strain>
    </source>
</reference>
<proteinExistence type="inferred from homology"/>
<evidence type="ECO:0000256" key="3">
    <source>
        <dbReference type="ARBA" id="ARBA00023125"/>
    </source>
</evidence>
<dbReference type="PATRIC" id="fig|1158607.3.peg.2912"/>
<dbReference type="eggNOG" id="COG0582">
    <property type="taxonomic scope" value="Bacteria"/>
</dbReference>
<comment type="caution">
    <text evidence="6">The sequence shown here is derived from an EMBL/GenBank/DDBJ whole genome shotgun (WGS) entry which is preliminary data.</text>
</comment>
<dbReference type="PANTHER" id="PTHR30349:SF64">
    <property type="entry name" value="PROPHAGE INTEGRASE INTD-RELATED"/>
    <property type="match status" value="1"/>
</dbReference>
<evidence type="ECO:0000259" key="5">
    <source>
        <dbReference type="PROSITE" id="PS51898"/>
    </source>
</evidence>
<evidence type="ECO:0000256" key="4">
    <source>
        <dbReference type="ARBA" id="ARBA00023172"/>
    </source>
</evidence>
<dbReference type="STRING" id="160454.RV10_GL004288"/>
<dbReference type="RefSeq" id="WP_010757907.1">
    <property type="nucleotide sequence ID" value="NZ_ASWD01000001.1"/>
</dbReference>